<name>A0ABQ8HZ85_9ROSI</name>
<proteinExistence type="predicted"/>
<organism evidence="2 3">
    <name type="scientific">Xanthoceras sorbifolium</name>
    <dbReference type="NCBI Taxonomy" id="99658"/>
    <lineage>
        <taxon>Eukaryota</taxon>
        <taxon>Viridiplantae</taxon>
        <taxon>Streptophyta</taxon>
        <taxon>Embryophyta</taxon>
        <taxon>Tracheophyta</taxon>
        <taxon>Spermatophyta</taxon>
        <taxon>Magnoliopsida</taxon>
        <taxon>eudicotyledons</taxon>
        <taxon>Gunneridae</taxon>
        <taxon>Pentapetalae</taxon>
        <taxon>rosids</taxon>
        <taxon>malvids</taxon>
        <taxon>Sapindales</taxon>
        <taxon>Sapindaceae</taxon>
        <taxon>Xanthoceroideae</taxon>
        <taxon>Xanthoceras</taxon>
    </lineage>
</organism>
<dbReference type="Proteomes" id="UP000827721">
    <property type="component" value="Unassembled WGS sequence"/>
</dbReference>
<feature type="compositionally biased region" description="Low complexity" evidence="1">
    <location>
        <begin position="38"/>
        <end position="47"/>
    </location>
</feature>
<feature type="compositionally biased region" description="Basic residues" evidence="1">
    <location>
        <begin position="243"/>
        <end position="254"/>
    </location>
</feature>
<evidence type="ECO:0000313" key="3">
    <source>
        <dbReference type="Proteomes" id="UP000827721"/>
    </source>
</evidence>
<feature type="compositionally biased region" description="Polar residues" evidence="1">
    <location>
        <begin position="51"/>
        <end position="68"/>
    </location>
</feature>
<sequence>MGIDLEQPSGEYYKEENRPNVNVNMVNGDDEGCNRGGVIVNSSNISRNNKENTGPNSVMESTSPSTQGPHDYEDVNQGNSTSKTNKKNSVPKKRQVHTDTELVTIGMHDSWQQMGHSSLRAPALDCSYETQERMQGTEQLNSRAPTLDGYFGAQQIVQGMGQLNSMAPSRDDYYGNQHNMQGLGQLNSIAPMHDAHYITQQRMHGMGQLHFRPQTVPNCFDIQDGLQDMDQSNVGPSELHGIPTKHLHPKHLSR</sequence>
<evidence type="ECO:0000256" key="1">
    <source>
        <dbReference type="SAM" id="MobiDB-lite"/>
    </source>
</evidence>
<protein>
    <submittedName>
        <fullName evidence="2">Uncharacterized protein</fullName>
    </submittedName>
</protein>
<gene>
    <name evidence="2" type="ORF">JRO89_XS06G0238000</name>
</gene>
<accession>A0ABQ8HZ85</accession>
<feature type="compositionally biased region" description="Basic residues" evidence="1">
    <location>
        <begin position="84"/>
        <end position="95"/>
    </location>
</feature>
<evidence type="ECO:0000313" key="2">
    <source>
        <dbReference type="EMBL" id="KAH7569673.1"/>
    </source>
</evidence>
<keyword evidence="3" id="KW-1185">Reference proteome</keyword>
<reference evidence="2 3" key="1">
    <citation type="submission" date="2021-02" db="EMBL/GenBank/DDBJ databases">
        <title>Plant Genome Project.</title>
        <authorList>
            <person name="Zhang R.-G."/>
        </authorList>
    </citation>
    <scope>NUCLEOTIDE SEQUENCE [LARGE SCALE GENOMIC DNA]</scope>
    <source>
        <tissue evidence="2">Leaves</tissue>
    </source>
</reference>
<feature type="region of interest" description="Disordered" evidence="1">
    <location>
        <begin position="230"/>
        <end position="254"/>
    </location>
</feature>
<comment type="caution">
    <text evidence="2">The sequence shown here is derived from an EMBL/GenBank/DDBJ whole genome shotgun (WGS) entry which is preliminary data.</text>
</comment>
<feature type="region of interest" description="Disordered" evidence="1">
    <location>
        <begin position="1"/>
        <end position="97"/>
    </location>
</feature>
<dbReference type="EMBL" id="JAFEMO010000006">
    <property type="protein sequence ID" value="KAH7569673.1"/>
    <property type="molecule type" value="Genomic_DNA"/>
</dbReference>